<dbReference type="GO" id="GO:0046983">
    <property type="term" value="F:protein dimerization activity"/>
    <property type="evidence" value="ECO:0007669"/>
    <property type="project" value="InterPro"/>
</dbReference>
<evidence type="ECO:0000256" key="1">
    <source>
        <dbReference type="SAM" id="MobiDB-lite"/>
    </source>
</evidence>
<reference evidence="5" key="2">
    <citation type="submission" date="2025-05" db="UniProtKB">
        <authorList>
            <consortium name="RefSeq"/>
        </authorList>
    </citation>
    <scope>IDENTIFICATION</scope>
</reference>
<protein>
    <submittedName>
        <fullName evidence="3 5">Nephew of atonal protein</fullName>
    </submittedName>
</protein>
<dbReference type="RefSeq" id="NP_001158470.1">
    <property type="nucleotide sequence ID" value="NM_001164998.1"/>
</dbReference>
<feature type="domain" description="BHLH" evidence="2">
    <location>
        <begin position="163"/>
        <end position="215"/>
    </location>
</feature>
<evidence type="ECO:0000259" key="2">
    <source>
        <dbReference type="PROSITE" id="PS50888"/>
    </source>
</evidence>
<dbReference type="InterPro" id="IPR050283">
    <property type="entry name" value="E-box_TF_Regulators"/>
</dbReference>
<dbReference type="KEGG" id="sko:100303562"/>
<dbReference type="CTD" id="100303562"/>
<evidence type="ECO:0000313" key="4">
    <source>
        <dbReference type="Proteomes" id="UP000694865"/>
    </source>
</evidence>
<dbReference type="PANTHER" id="PTHR23349">
    <property type="entry name" value="BASIC HELIX-LOOP-HELIX TRANSCRIPTION FACTOR, TWIST"/>
    <property type="match status" value="1"/>
</dbReference>
<name>B5M232_SACKO</name>
<dbReference type="SUPFAM" id="SSF47459">
    <property type="entry name" value="HLH, helix-loop-helix DNA-binding domain"/>
    <property type="match status" value="1"/>
</dbReference>
<dbReference type="PROSITE" id="PS50888">
    <property type="entry name" value="BHLH"/>
    <property type="match status" value="1"/>
</dbReference>
<dbReference type="PANTHER" id="PTHR23349:SF63">
    <property type="entry name" value="FER3-LIKE PROTEIN"/>
    <property type="match status" value="1"/>
</dbReference>
<keyword evidence="4" id="KW-1185">Reference proteome</keyword>
<dbReference type="CDD" id="cd11415">
    <property type="entry name" value="bHLH_TS_FERD3L_NATO3"/>
    <property type="match status" value="1"/>
</dbReference>
<dbReference type="OrthoDB" id="10048995at2759"/>
<gene>
    <name evidence="5" type="primary">nato</name>
</gene>
<accession>B5M232</accession>
<dbReference type="Gene3D" id="4.10.280.10">
    <property type="entry name" value="Helix-loop-helix DNA-binding domain"/>
    <property type="match status" value="1"/>
</dbReference>
<sequence>MDSPSASNQDNPTTCESPYTNDNSASPVSSVSEPLTTLTNFSSTVVPDYANNMNYNATEQQIVSDVQYSYVPTTECYQSYSRANTMDTGPLSTWPAPNHPSNTSMNVTMQGMPIDVNMIPSTSTFMSTRPAFIDMAPQQYHHYHHNHQPQSSKPKRRRVITTAQRKAANIRERRRMYNINEAFDMLRKRVPTFAYERRLSRIETLRLAIVYIGFMMDMLSGKEAQEIKLRQKLLYDQSRLAEDDGVVYDMSPLSNQDMESVITC</sequence>
<dbReference type="EMBL" id="EU931662">
    <property type="protein sequence ID" value="ACH68444.1"/>
    <property type="molecule type" value="mRNA"/>
</dbReference>
<reference evidence="3" key="1">
    <citation type="submission" date="2008-07" db="EMBL/GenBank/DDBJ databases">
        <title>cDNA Sequences for Transcription Factors and Signaling Proteins of the Hemichordate Saccoglossus kowalevskii: Efficacy of the Expressed Sequence Tag (EST) Approach for Evolutionary and Developmental Studies of a New Organism.</title>
        <authorList>
            <person name="Freeman R.M.Jr."/>
            <person name="Wu M."/>
            <person name="Cordonnier-Pratt M.-M."/>
            <person name="Pratt L.H."/>
            <person name="Gruber C.E."/>
            <person name="Smith M."/>
            <person name="Lander E.S."/>
            <person name="Stange-Thomann N."/>
            <person name="Lowe C.J."/>
            <person name="Gehart J."/>
            <person name="Kirschner M."/>
        </authorList>
    </citation>
    <scope>NUCLEOTIDE SEQUENCE</scope>
</reference>
<dbReference type="GO" id="GO:0000981">
    <property type="term" value="F:DNA-binding transcription factor activity, RNA polymerase II-specific"/>
    <property type="evidence" value="ECO:0007669"/>
    <property type="project" value="TreeGrafter"/>
</dbReference>
<evidence type="ECO:0000313" key="5">
    <source>
        <dbReference type="RefSeq" id="NP_001158470.1"/>
    </source>
</evidence>
<dbReference type="SMART" id="SM00353">
    <property type="entry name" value="HLH"/>
    <property type="match status" value="1"/>
</dbReference>
<dbReference type="GO" id="GO:0032502">
    <property type="term" value="P:developmental process"/>
    <property type="evidence" value="ECO:0007669"/>
    <property type="project" value="TreeGrafter"/>
</dbReference>
<dbReference type="AlphaFoldDB" id="B5M232"/>
<dbReference type="GeneID" id="100303562"/>
<organism evidence="3">
    <name type="scientific">Saccoglossus kowalevskii</name>
    <name type="common">Acorn worm</name>
    <dbReference type="NCBI Taxonomy" id="10224"/>
    <lineage>
        <taxon>Eukaryota</taxon>
        <taxon>Metazoa</taxon>
        <taxon>Hemichordata</taxon>
        <taxon>Enteropneusta</taxon>
        <taxon>Harrimaniidae</taxon>
        <taxon>Saccoglossus</taxon>
    </lineage>
</organism>
<proteinExistence type="evidence at transcript level"/>
<dbReference type="Pfam" id="PF00010">
    <property type="entry name" value="HLH"/>
    <property type="match status" value="1"/>
</dbReference>
<evidence type="ECO:0000313" key="3">
    <source>
        <dbReference type="EMBL" id="ACH68444.1"/>
    </source>
</evidence>
<dbReference type="InterPro" id="IPR011598">
    <property type="entry name" value="bHLH_dom"/>
</dbReference>
<dbReference type="Proteomes" id="UP000694865">
    <property type="component" value="Unplaced"/>
</dbReference>
<feature type="region of interest" description="Disordered" evidence="1">
    <location>
        <begin position="1"/>
        <end position="33"/>
    </location>
</feature>
<dbReference type="GO" id="GO:0000977">
    <property type="term" value="F:RNA polymerase II transcription regulatory region sequence-specific DNA binding"/>
    <property type="evidence" value="ECO:0007669"/>
    <property type="project" value="TreeGrafter"/>
</dbReference>
<dbReference type="InterPro" id="IPR036638">
    <property type="entry name" value="HLH_DNA-bd_sf"/>
</dbReference>